<accession>A0A2X0MBD7</accession>
<dbReference type="EMBL" id="FQNC01000045">
    <property type="protein sequence ID" value="SGY61002.1"/>
    <property type="molecule type" value="Genomic_DNA"/>
</dbReference>
<dbReference type="Proteomes" id="UP000249464">
    <property type="component" value="Unassembled WGS sequence"/>
</dbReference>
<feature type="compositionally biased region" description="Low complexity" evidence="1">
    <location>
        <begin position="248"/>
        <end position="260"/>
    </location>
</feature>
<dbReference type="AlphaFoldDB" id="A0A2X0MBD7"/>
<sequence length="344" mass="38005">MMPEGQRFEMQANPGFLSTFRAPPFPLNDRPRPSLPEFGPPNSLGGTPSPRMNADSSAMDPRPLPPGWMTQWNERYRTWFYINTNVNPPASVWEHPSDMAEAGPVRVPVSRSSEIDLSTRGSVSGSAHANEVFDDDHAGVAVRRREDYDVVSDDFFGNLDGVAGHHLPLLRVEFEHHPSTLATHPPSMMRPFEPGATAGARYCYVLDHPDLYELSPYQLVRVQQAAALYQQQQQQSSLQQQEPRGFLSTSISGSSPTTTTAIPRPVAPPAPHGHLSYPSIWPLAFQPQQHHPLDGGGSILSMHPLNRMDPVQSFNHAHLRHHHDSLTGQFVPRPFGGNFSGGGD</sequence>
<gene>
    <name evidence="2" type="primary">BQ5605_C007g04514</name>
    <name evidence="2" type="ORF">BQ5605_C007G04514</name>
</gene>
<evidence type="ECO:0000313" key="2">
    <source>
        <dbReference type="EMBL" id="SGY61002.1"/>
    </source>
</evidence>
<protein>
    <submittedName>
        <fullName evidence="2">BQ5605_C007g04514 protein</fullName>
    </submittedName>
</protein>
<evidence type="ECO:0000256" key="1">
    <source>
        <dbReference type="SAM" id="MobiDB-lite"/>
    </source>
</evidence>
<organism evidence="2 3">
    <name type="scientific">Microbotryum silenes-dioicae</name>
    <dbReference type="NCBI Taxonomy" id="796604"/>
    <lineage>
        <taxon>Eukaryota</taxon>
        <taxon>Fungi</taxon>
        <taxon>Dikarya</taxon>
        <taxon>Basidiomycota</taxon>
        <taxon>Pucciniomycotina</taxon>
        <taxon>Microbotryomycetes</taxon>
        <taxon>Microbotryales</taxon>
        <taxon>Microbotryaceae</taxon>
        <taxon>Microbotryum</taxon>
    </lineage>
</organism>
<proteinExistence type="predicted"/>
<dbReference type="STRING" id="796604.A0A2X0MBD7"/>
<dbReference type="Gene3D" id="2.20.70.10">
    <property type="match status" value="1"/>
</dbReference>
<name>A0A2X0MBD7_9BASI</name>
<keyword evidence="3" id="KW-1185">Reference proteome</keyword>
<dbReference type="SUPFAM" id="SSF51045">
    <property type="entry name" value="WW domain"/>
    <property type="match status" value="1"/>
</dbReference>
<feature type="region of interest" description="Disordered" evidence="1">
    <location>
        <begin position="1"/>
        <end position="64"/>
    </location>
</feature>
<feature type="region of interest" description="Disordered" evidence="1">
    <location>
        <begin position="236"/>
        <end position="273"/>
    </location>
</feature>
<dbReference type="InterPro" id="IPR036020">
    <property type="entry name" value="WW_dom_sf"/>
</dbReference>
<evidence type="ECO:0000313" key="3">
    <source>
        <dbReference type="Proteomes" id="UP000249464"/>
    </source>
</evidence>
<reference evidence="2 3" key="1">
    <citation type="submission" date="2016-11" db="EMBL/GenBank/DDBJ databases">
        <authorList>
            <person name="Jaros S."/>
            <person name="Januszkiewicz K."/>
            <person name="Wedrychowicz H."/>
        </authorList>
    </citation>
    <scope>NUCLEOTIDE SEQUENCE [LARGE SCALE GENOMIC DNA]</scope>
</reference>